<evidence type="ECO:0000313" key="11">
    <source>
        <dbReference type="Proteomes" id="UP000316517"/>
    </source>
</evidence>
<dbReference type="AlphaFoldDB" id="A0A523TC88"/>
<dbReference type="PANTHER" id="PTHR43498:SF1">
    <property type="entry name" value="COB--COM HETERODISULFIDE REDUCTASE IRON-SULFUR SUBUNIT A"/>
    <property type="match status" value="1"/>
</dbReference>
<evidence type="ECO:0000256" key="2">
    <source>
        <dbReference type="ARBA" id="ARBA00006561"/>
    </source>
</evidence>
<dbReference type="Gene3D" id="3.30.70.20">
    <property type="match status" value="2"/>
</dbReference>
<gene>
    <name evidence="10" type="ORF">E3J68_03640</name>
</gene>
<proteinExistence type="inferred from homology"/>
<evidence type="ECO:0000256" key="8">
    <source>
        <dbReference type="ARBA" id="ARBA00023014"/>
    </source>
</evidence>
<dbReference type="Pfam" id="PF00037">
    <property type="entry name" value="Fer4"/>
    <property type="match status" value="1"/>
</dbReference>
<organism evidence="10 11">
    <name type="scientific">Aerophobetes bacterium</name>
    <dbReference type="NCBI Taxonomy" id="2030807"/>
    <lineage>
        <taxon>Bacteria</taxon>
        <taxon>Candidatus Aerophobota</taxon>
    </lineage>
</organism>
<dbReference type="SUPFAM" id="SSF51905">
    <property type="entry name" value="FAD/NAD(P)-binding domain"/>
    <property type="match status" value="1"/>
</dbReference>
<dbReference type="Pfam" id="PF12831">
    <property type="entry name" value="FAD_oxidored"/>
    <property type="match status" value="1"/>
</dbReference>
<keyword evidence="8" id="KW-0411">Iron-sulfur</keyword>
<evidence type="ECO:0000313" key="10">
    <source>
        <dbReference type="EMBL" id="TET27893.1"/>
    </source>
</evidence>
<dbReference type="InterPro" id="IPR017896">
    <property type="entry name" value="4Fe4S_Fe-S-bd"/>
</dbReference>
<dbReference type="PROSITE" id="PS00198">
    <property type="entry name" value="4FE4S_FER_1"/>
    <property type="match status" value="2"/>
</dbReference>
<evidence type="ECO:0000259" key="9">
    <source>
        <dbReference type="PROSITE" id="PS51379"/>
    </source>
</evidence>
<comment type="cofactor">
    <cofactor evidence="1">
        <name>FAD</name>
        <dbReference type="ChEBI" id="CHEBI:57692"/>
    </cofactor>
</comment>
<keyword evidence="5" id="KW-0274">FAD</keyword>
<comment type="similarity">
    <text evidence="2">Belongs to the HdrA family.</text>
</comment>
<keyword evidence="5" id="KW-0285">Flavoprotein</keyword>
<keyword evidence="6" id="KW-0560">Oxidoreductase</keyword>
<evidence type="ECO:0000256" key="3">
    <source>
        <dbReference type="ARBA" id="ARBA00022485"/>
    </source>
</evidence>
<name>A0A523TC88_UNCAE</name>
<evidence type="ECO:0000256" key="5">
    <source>
        <dbReference type="ARBA" id="ARBA00022827"/>
    </source>
</evidence>
<keyword evidence="7" id="KW-0408">Iron</keyword>
<dbReference type="InterPro" id="IPR036188">
    <property type="entry name" value="FAD/NAD-bd_sf"/>
</dbReference>
<dbReference type="Proteomes" id="UP000316517">
    <property type="component" value="Unassembled WGS sequence"/>
</dbReference>
<feature type="domain" description="4Fe-4S ferredoxin-type" evidence="9">
    <location>
        <begin position="614"/>
        <end position="643"/>
    </location>
</feature>
<dbReference type="Gene3D" id="3.40.50.720">
    <property type="entry name" value="NAD(P)-binding Rossmann-like Domain"/>
    <property type="match status" value="1"/>
</dbReference>
<keyword evidence="4" id="KW-0479">Metal-binding</keyword>
<keyword evidence="3" id="KW-0004">4Fe-4S</keyword>
<evidence type="ECO:0000256" key="6">
    <source>
        <dbReference type="ARBA" id="ARBA00023002"/>
    </source>
</evidence>
<dbReference type="PROSITE" id="PS51379">
    <property type="entry name" value="4FE4S_FER_2"/>
    <property type="match status" value="4"/>
</dbReference>
<dbReference type="InterPro" id="IPR017900">
    <property type="entry name" value="4Fe4S_Fe_S_CS"/>
</dbReference>
<dbReference type="GO" id="GO:0016491">
    <property type="term" value="F:oxidoreductase activity"/>
    <property type="evidence" value="ECO:0007669"/>
    <property type="project" value="UniProtKB-KW"/>
</dbReference>
<reference evidence="10 11" key="1">
    <citation type="submission" date="2019-03" db="EMBL/GenBank/DDBJ databases">
        <title>Metabolic potential of uncultured bacteria and archaea associated with petroleum seepage in deep-sea sediments.</title>
        <authorList>
            <person name="Dong X."/>
            <person name="Hubert C."/>
        </authorList>
    </citation>
    <scope>NUCLEOTIDE SEQUENCE [LARGE SCALE GENOMIC DNA]</scope>
    <source>
        <strain evidence="10">E44_bin3</strain>
    </source>
</reference>
<feature type="domain" description="4Fe-4S ferredoxin-type" evidence="9">
    <location>
        <begin position="281"/>
        <end position="315"/>
    </location>
</feature>
<dbReference type="InterPro" id="IPR039650">
    <property type="entry name" value="HdrA-like"/>
</dbReference>
<dbReference type="Pfam" id="PF12838">
    <property type="entry name" value="Fer4_7"/>
    <property type="match status" value="1"/>
</dbReference>
<evidence type="ECO:0000256" key="4">
    <source>
        <dbReference type="ARBA" id="ARBA00022723"/>
    </source>
</evidence>
<dbReference type="PANTHER" id="PTHR43498">
    <property type="entry name" value="FERREDOXIN:COB-COM HETERODISULFIDE REDUCTASE SUBUNIT A"/>
    <property type="match status" value="1"/>
</dbReference>
<evidence type="ECO:0000256" key="7">
    <source>
        <dbReference type="ARBA" id="ARBA00023004"/>
    </source>
</evidence>
<feature type="domain" description="4Fe-4S ferredoxin-type" evidence="9">
    <location>
        <begin position="575"/>
        <end position="604"/>
    </location>
</feature>
<dbReference type="GO" id="GO:0051539">
    <property type="term" value="F:4 iron, 4 sulfur cluster binding"/>
    <property type="evidence" value="ECO:0007669"/>
    <property type="project" value="UniProtKB-KW"/>
</dbReference>
<dbReference type="EMBL" id="SOJT01000162">
    <property type="protein sequence ID" value="TET27893.1"/>
    <property type="molecule type" value="Genomic_DNA"/>
</dbReference>
<sequence>MARIGVFVCHCGTNISATVDVKKVAEIAKGFPGVKFTTDYRYMCSEPGQDLIQKMVKEHNLTRIVVAACSPSLHEKTFRTCTQNAGLNPYFFEMANIREQCSWVHDDREEATLKAIDIVKLAAAKVGKNNPLQTTFIPVEKRVLIIGGGISGIQAAIDVAFNGFETVIVEREPSIGGRMAMFDKTFPTLDCAACILTPKMVEVNQSDLIKLYTYSEVEEVSGYVGNFKVKIRRKARLVDENKCNGCGTCWQRCPVRLPSEFDMNLGKRKAIYVPFPQAVPNVPVIDQEHCLYINKKKCGICKKVCPFEAIDYEQKDEVIEEKFGAIIVATGFTMFDHSIYGEYGYGKYKNVTTGLHFERMLNSSGPTGGKIVRPSDGKEAKKVVFIQCVGSRDEARGMPYCSRLCCMYTAKQALLLKEHNPEAEAYVFYIDIRAAGKNYEEFVERVQDEYGATYLRGRVSKIFQRNGRLMVRGCDTLSGTQIEIDADLVVLATALIARPDAIKLAQMLHIPYDQNRLFTEAHPKLAPVETVTTGVFLTGACQSPKDIPDTVATASAASVKACGLLSHEKLPIDPQIARVDVEICSGCLACQEVCPFGAIEKEEIVDRVTQQKRWVAKIAPSLCNGCGACNTACRPGAIDLDGFTEEQIFGQIESLTADKGDER</sequence>
<dbReference type="SUPFAM" id="SSF54862">
    <property type="entry name" value="4Fe-4S ferredoxins"/>
    <property type="match status" value="1"/>
</dbReference>
<feature type="domain" description="4Fe-4S ferredoxin-type" evidence="9">
    <location>
        <begin position="234"/>
        <end position="264"/>
    </location>
</feature>
<protein>
    <submittedName>
        <fullName evidence="10">CoB--CoM heterodisulfide reductase iron-sulfur subunit A family protein</fullName>
    </submittedName>
</protein>
<evidence type="ECO:0000256" key="1">
    <source>
        <dbReference type="ARBA" id="ARBA00001974"/>
    </source>
</evidence>
<accession>A0A523TC88</accession>
<dbReference type="GO" id="GO:0046872">
    <property type="term" value="F:metal ion binding"/>
    <property type="evidence" value="ECO:0007669"/>
    <property type="project" value="UniProtKB-KW"/>
</dbReference>
<comment type="caution">
    <text evidence="10">The sequence shown here is derived from an EMBL/GenBank/DDBJ whole genome shotgun (WGS) entry which is preliminary data.</text>
</comment>